<evidence type="ECO:0000256" key="5">
    <source>
        <dbReference type="ARBA" id="ARBA00023316"/>
    </source>
</evidence>
<dbReference type="PANTHER" id="PTHR30582:SF2">
    <property type="entry name" value="L,D-TRANSPEPTIDASE YCIB-RELATED"/>
    <property type="match status" value="1"/>
</dbReference>
<keyword evidence="7" id="KW-0732">Signal</keyword>
<dbReference type="GO" id="GO:0005576">
    <property type="term" value="C:extracellular region"/>
    <property type="evidence" value="ECO:0007669"/>
    <property type="project" value="TreeGrafter"/>
</dbReference>
<sequence>MRRFALLVGVVAVLFAAGGVTAHAADTGFQVKLAAAQHQLDQEQQGGVPAEALSPLRDKLHGIEQARFGPVPAGWLPYGSPSAQIDAVIREARAVWDRTIAQDRPLAAASLQALAQADPNLQAATKASYQQRIDRADSPAVLVQLASELRDKANFATAARKSVSDLQPKRDALAAAIEKAKGRGLQVDAAQKAVADYDALAALPADQIGQRPAAVGQAIDAETASLGGRQTLADLQTKRDALAALIVKAKAKNIAVDDAQKAVAAYDALKDLPPDQAGQQAPAVGGSIDAQSASLQKKIKAADTPPPPATGGCLADLSAGHVIIIHLATQHLDAYDNGCLFMSIPITSGRPALPTDQGTFHVFYKTTNYKMISPWPKGSPYWYPTTMVPHVMEFVSDGTFLHDAPWEPDSAYGPGSQNAGYSSHGCVHVPSYAINKLYDWVQIGDTVISQP</sequence>
<dbReference type="GO" id="GO:0071972">
    <property type="term" value="F:peptidoglycan L,D-transpeptidase activity"/>
    <property type="evidence" value="ECO:0007669"/>
    <property type="project" value="TreeGrafter"/>
</dbReference>
<gene>
    <name evidence="9" type="ORF">JF888_04470</name>
</gene>
<dbReference type="Gene3D" id="2.40.440.10">
    <property type="entry name" value="L,D-transpeptidase catalytic domain-like"/>
    <property type="match status" value="1"/>
</dbReference>
<dbReference type="RefSeq" id="WP_338176942.1">
    <property type="nucleotide sequence ID" value="NZ_JAEKNQ010000019.1"/>
</dbReference>
<name>A0A934N6E7_9BACT</name>
<keyword evidence="4 6" id="KW-0573">Peptidoglycan synthesis</keyword>
<evidence type="ECO:0000256" key="1">
    <source>
        <dbReference type="ARBA" id="ARBA00004752"/>
    </source>
</evidence>
<dbReference type="AlphaFoldDB" id="A0A934N6E7"/>
<dbReference type="SUPFAM" id="SSF141523">
    <property type="entry name" value="L,D-transpeptidase catalytic domain-like"/>
    <property type="match status" value="1"/>
</dbReference>
<feature type="active site" description="Nucleophile" evidence="6">
    <location>
        <position position="426"/>
    </location>
</feature>
<evidence type="ECO:0000256" key="2">
    <source>
        <dbReference type="ARBA" id="ARBA00022679"/>
    </source>
</evidence>
<protein>
    <submittedName>
        <fullName evidence="9">L,D-transpeptidase family protein</fullName>
    </submittedName>
</protein>
<reference evidence="9 10" key="1">
    <citation type="submission" date="2020-10" db="EMBL/GenBank/DDBJ databases">
        <title>Ca. Dormibacterota MAGs.</title>
        <authorList>
            <person name="Montgomery K."/>
        </authorList>
    </citation>
    <scope>NUCLEOTIDE SEQUENCE [LARGE SCALE GENOMIC DNA]</scope>
    <source>
        <strain evidence="9">SC8811_S16_3</strain>
    </source>
</reference>
<evidence type="ECO:0000313" key="9">
    <source>
        <dbReference type="EMBL" id="MBJ7602435.1"/>
    </source>
</evidence>
<comment type="pathway">
    <text evidence="1 6">Cell wall biogenesis; peptidoglycan biosynthesis.</text>
</comment>
<evidence type="ECO:0000256" key="7">
    <source>
        <dbReference type="SAM" id="SignalP"/>
    </source>
</evidence>
<dbReference type="CDD" id="cd16913">
    <property type="entry name" value="YkuD_like"/>
    <property type="match status" value="1"/>
</dbReference>
<dbReference type="GO" id="GO:0071555">
    <property type="term" value="P:cell wall organization"/>
    <property type="evidence" value="ECO:0007669"/>
    <property type="project" value="UniProtKB-UniRule"/>
</dbReference>
<dbReference type="GO" id="GO:0016740">
    <property type="term" value="F:transferase activity"/>
    <property type="evidence" value="ECO:0007669"/>
    <property type="project" value="UniProtKB-KW"/>
</dbReference>
<feature type="signal peptide" evidence="7">
    <location>
        <begin position="1"/>
        <end position="24"/>
    </location>
</feature>
<feature type="domain" description="L,D-TPase catalytic" evidence="8">
    <location>
        <begin position="321"/>
        <end position="450"/>
    </location>
</feature>
<keyword evidence="3 6" id="KW-0133">Cell shape</keyword>
<dbReference type="EMBL" id="JAEKNQ010000019">
    <property type="protein sequence ID" value="MBJ7602435.1"/>
    <property type="molecule type" value="Genomic_DNA"/>
</dbReference>
<dbReference type="GO" id="GO:0018104">
    <property type="term" value="P:peptidoglycan-protein cross-linking"/>
    <property type="evidence" value="ECO:0007669"/>
    <property type="project" value="TreeGrafter"/>
</dbReference>
<feature type="chain" id="PRO_5037267384" evidence="7">
    <location>
        <begin position="25"/>
        <end position="451"/>
    </location>
</feature>
<keyword evidence="5 6" id="KW-0961">Cell wall biogenesis/degradation</keyword>
<proteinExistence type="predicted"/>
<evidence type="ECO:0000256" key="4">
    <source>
        <dbReference type="ARBA" id="ARBA00022984"/>
    </source>
</evidence>
<dbReference type="InterPro" id="IPR038063">
    <property type="entry name" value="Transpep_catalytic_dom"/>
</dbReference>
<dbReference type="InterPro" id="IPR050979">
    <property type="entry name" value="LD-transpeptidase"/>
</dbReference>
<dbReference type="Pfam" id="PF03734">
    <property type="entry name" value="YkuD"/>
    <property type="match status" value="1"/>
</dbReference>
<evidence type="ECO:0000313" key="10">
    <source>
        <dbReference type="Proteomes" id="UP000620075"/>
    </source>
</evidence>
<keyword evidence="2" id="KW-0808">Transferase</keyword>
<organism evidence="9 10">
    <name type="scientific">Candidatus Dormiibacter inghamiae</name>
    <dbReference type="NCBI Taxonomy" id="3127013"/>
    <lineage>
        <taxon>Bacteria</taxon>
        <taxon>Bacillati</taxon>
        <taxon>Candidatus Dormiibacterota</taxon>
        <taxon>Candidatus Dormibacteria</taxon>
        <taxon>Candidatus Dormibacterales</taxon>
        <taxon>Candidatus Dormibacteraceae</taxon>
        <taxon>Candidatus Dormiibacter</taxon>
    </lineage>
</organism>
<dbReference type="PANTHER" id="PTHR30582">
    <property type="entry name" value="L,D-TRANSPEPTIDASE"/>
    <property type="match status" value="1"/>
</dbReference>
<dbReference type="GO" id="GO:0008360">
    <property type="term" value="P:regulation of cell shape"/>
    <property type="evidence" value="ECO:0007669"/>
    <property type="project" value="UniProtKB-UniRule"/>
</dbReference>
<dbReference type="Proteomes" id="UP000620075">
    <property type="component" value="Unassembled WGS sequence"/>
</dbReference>
<dbReference type="InterPro" id="IPR005490">
    <property type="entry name" value="LD_TPept_cat_dom"/>
</dbReference>
<evidence type="ECO:0000256" key="6">
    <source>
        <dbReference type="PROSITE-ProRule" id="PRU01373"/>
    </source>
</evidence>
<feature type="active site" description="Proton donor/acceptor" evidence="6">
    <location>
        <position position="402"/>
    </location>
</feature>
<accession>A0A934N6E7</accession>
<dbReference type="PROSITE" id="PS52029">
    <property type="entry name" value="LD_TPASE"/>
    <property type="match status" value="1"/>
</dbReference>
<comment type="caution">
    <text evidence="9">The sequence shown here is derived from an EMBL/GenBank/DDBJ whole genome shotgun (WGS) entry which is preliminary data.</text>
</comment>
<evidence type="ECO:0000259" key="8">
    <source>
        <dbReference type="PROSITE" id="PS52029"/>
    </source>
</evidence>
<evidence type="ECO:0000256" key="3">
    <source>
        <dbReference type="ARBA" id="ARBA00022960"/>
    </source>
</evidence>